<gene>
    <name evidence="2" type="ORF">JMA_40330</name>
</gene>
<evidence type="ECO:0000313" key="3">
    <source>
        <dbReference type="Proteomes" id="UP000031449"/>
    </source>
</evidence>
<evidence type="ECO:0000256" key="1">
    <source>
        <dbReference type="SAM" id="Coils"/>
    </source>
</evidence>
<dbReference type="KEGG" id="jeo:JMA_40330"/>
<feature type="coiled-coil region" evidence="1">
    <location>
        <begin position="345"/>
        <end position="403"/>
    </location>
</feature>
<name>A0A0B5ATD8_9BACL</name>
<proteinExistence type="predicted"/>
<accession>A0A0B5ATD8</accession>
<organism evidence="2 3">
    <name type="scientific">Jeotgalibacillus malaysiensis</name>
    <dbReference type="NCBI Taxonomy" id="1508404"/>
    <lineage>
        <taxon>Bacteria</taxon>
        <taxon>Bacillati</taxon>
        <taxon>Bacillota</taxon>
        <taxon>Bacilli</taxon>
        <taxon>Bacillales</taxon>
        <taxon>Caryophanaceae</taxon>
        <taxon>Jeotgalibacillus</taxon>
    </lineage>
</organism>
<keyword evidence="1" id="KW-0175">Coiled coil</keyword>
<dbReference type="Proteomes" id="UP000031449">
    <property type="component" value="Plasmid unnamed"/>
</dbReference>
<evidence type="ECO:0000313" key="2">
    <source>
        <dbReference type="EMBL" id="AJD93351.1"/>
    </source>
</evidence>
<reference evidence="2 3" key="1">
    <citation type="submission" date="2014-08" db="EMBL/GenBank/DDBJ databases">
        <title>Complete genome of a marine bacteria Jeotgalibacillus malaysiensis.</title>
        <authorList>
            <person name="Yaakop A.S."/>
            <person name="Chan K.-G."/>
            <person name="Goh K.M."/>
        </authorList>
    </citation>
    <scope>NUCLEOTIDE SEQUENCE [LARGE SCALE GENOMIC DNA]</scope>
    <source>
        <strain evidence="2 3">D5</strain>
        <plasmid evidence="3">Plasmid</plasmid>
    </source>
</reference>
<keyword evidence="2" id="KW-0614">Plasmid</keyword>
<dbReference type="AlphaFoldDB" id="A0A0B5ATD8"/>
<evidence type="ECO:0008006" key="4">
    <source>
        <dbReference type="Google" id="ProtNLM"/>
    </source>
</evidence>
<dbReference type="EMBL" id="CP009417">
    <property type="protein sequence ID" value="AJD93351.1"/>
    <property type="molecule type" value="Genomic_DNA"/>
</dbReference>
<geneLocation type="plasmid" evidence="3"/>
<dbReference type="HOGENOM" id="CLU_516453_0_0_9"/>
<keyword evidence="3" id="KW-1185">Reference proteome</keyword>
<sequence length="530" mass="62267">MSFSENTLILKMNGKELDIVKNRWIEGSGLIALASNKSLWESINQEYDEREKEAIECYVASSFYELAVLKTLTVPVRAMTIKVYSLYALHEKEGDVDEWLMEISQRVYKRYINYIQNRSSFDVMAFFDYMFKENPEISSAEQHNLVLLMVILHGSSLLPVFQSKAGSTLIHNVVQNNSVMGAQDEHLKELKDQEKLNALRTLQKTFGVKIPVTHNVDWFFQEHESYLIKNELSSSEKKEILNKGNYDSLYKKGLLRYYKPLTGILREHHMNDFNYTGLSKITRDEFLSIYVMFQQSLEKGRLKEEEWELFLTASVILTMMINHYQELSDFYFDAIKKQEELVLQEQSLTTEQKSWEQEKEEFQKRDRELEKKIAEKDAYIAKLEEQMKSMEKKQEDEISLKNEVTALRNYAYHQRAEHPDTNESINIVEKATSLIESKKAVLFGGHPQLVNKLKEALPSMEYRDVDSLNRDISFISNIDIVFLMTNYFNHPFYYKLMNELEKNPKVKLVYLTGYPNLERTLNEMVELVEA</sequence>
<dbReference type="OrthoDB" id="1625520at2"/>
<protein>
    <recommendedName>
        <fullName evidence="4">DUF2325 domain-containing protein</fullName>
    </recommendedName>
</protein>
<dbReference type="BioCyc" id="JESP1508404:G14D9-13317-MONOMER"/>